<feature type="compositionally biased region" description="Low complexity" evidence="1">
    <location>
        <begin position="216"/>
        <end position="243"/>
    </location>
</feature>
<gene>
    <name evidence="2" type="ORF">TSOC_006395</name>
</gene>
<protein>
    <submittedName>
        <fullName evidence="2">Uncharacterized protein</fullName>
    </submittedName>
</protein>
<evidence type="ECO:0000313" key="2">
    <source>
        <dbReference type="EMBL" id="PNH07156.1"/>
    </source>
</evidence>
<reference evidence="2 3" key="1">
    <citation type="journal article" date="2017" name="Mol. Biol. Evol.">
        <title>The 4-celled Tetrabaena socialis nuclear genome reveals the essential components for genetic control of cell number at the origin of multicellularity in the volvocine lineage.</title>
        <authorList>
            <person name="Featherston J."/>
            <person name="Arakaki Y."/>
            <person name="Hanschen E.R."/>
            <person name="Ferris P.J."/>
            <person name="Michod R.E."/>
            <person name="Olson B.J.S.C."/>
            <person name="Nozaki H."/>
            <person name="Durand P.M."/>
        </authorList>
    </citation>
    <scope>NUCLEOTIDE SEQUENCE [LARGE SCALE GENOMIC DNA]</scope>
    <source>
        <strain evidence="2 3">NIES-571</strain>
    </source>
</reference>
<evidence type="ECO:0000256" key="1">
    <source>
        <dbReference type="SAM" id="MobiDB-lite"/>
    </source>
</evidence>
<sequence>MLNLFRALSRRLAARADEDATTLMNTNAPCAFMSDEPPAVWAEESASRPLSISMALARRCELGVGLIDLRDEADAQDQDAAAGSGSGPGAASLEVPGVPGRVPSHGVAALDLWAEQYELAGGHDATWLPAFLVGHACELAAAACAADFLGCRAFLDLALGVALLRVALRGGEALQPGCRVPPLASLSEDDFRKLSCLQRQQEAGPLESALPPPPLGAAQHAPALQGAAEGAGPHAPAGGNDAGSAQAESDGLNGAAPVPPPVVPRQPEGEGAAGGQPPLPLPPLAVAPEQLEALVAALLASNLLAFTGAQAEDVRLGLYRLGFRPTIAAQKQGEAIVSNGKAAYLRLQLGDGAAGSWRAAASYRVAAVAVEVEAHDQGWSSYPEDRETLRNSWTWGELVLLGPHGQPTRPGDPGRLFTNLHAVDRWQTHSLVLGADSGIVQDLRCLAAAAASGDAAAGAGRPHGSAAAGTEGAHQSGPAQAPQLVLFVCAAFAGWRHFVRRAKVSVELCPHSYAEV</sequence>
<proteinExistence type="predicted"/>
<name>A0A2J8A3S4_9CHLO</name>
<accession>A0A2J8A3S4</accession>
<feature type="region of interest" description="Disordered" evidence="1">
    <location>
        <begin position="203"/>
        <end position="281"/>
    </location>
</feature>
<feature type="region of interest" description="Disordered" evidence="1">
    <location>
        <begin position="77"/>
        <end position="96"/>
    </location>
</feature>
<dbReference type="OrthoDB" id="548788at2759"/>
<dbReference type="EMBL" id="PGGS01000194">
    <property type="protein sequence ID" value="PNH07156.1"/>
    <property type="molecule type" value="Genomic_DNA"/>
</dbReference>
<dbReference type="Proteomes" id="UP000236333">
    <property type="component" value="Unassembled WGS sequence"/>
</dbReference>
<evidence type="ECO:0000313" key="3">
    <source>
        <dbReference type="Proteomes" id="UP000236333"/>
    </source>
</evidence>
<dbReference type="AlphaFoldDB" id="A0A2J8A3S4"/>
<comment type="caution">
    <text evidence="2">The sequence shown here is derived from an EMBL/GenBank/DDBJ whole genome shotgun (WGS) entry which is preliminary data.</text>
</comment>
<organism evidence="2 3">
    <name type="scientific">Tetrabaena socialis</name>
    <dbReference type="NCBI Taxonomy" id="47790"/>
    <lineage>
        <taxon>Eukaryota</taxon>
        <taxon>Viridiplantae</taxon>
        <taxon>Chlorophyta</taxon>
        <taxon>core chlorophytes</taxon>
        <taxon>Chlorophyceae</taxon>
        <taxon>CS clade</taxon>
        <taxon>Chlamydomonadales</taxon>
        <taxon>Tetrabaenaceae</taxon>
        <taxon>Tetrabaena</taxon>
    </lineage>
</organism>
<keyword evidence="3" id="KW-1185">Reference proteome</keyword>